<name>A0A9P9XNF7_9PEZI</name>
<keyword evidence="3" id="KW-1185">Reference proteome</keyword>
<gene>
    <name evidence="2" type="ORF">CABS02_03282</name>
</gene>
<sequence length="101" mass="10663">MSSVSTLRELAKQVSETISDDDLSGSTFAIGGEVPIEQPQGDSSPTAQVASSSVVLRWDNPAEHPGPQRVSFPVASDDDAVAFKHLLKASEKATFGLNGRH</sequence>
<evidence type="ECO:0000313" key="3">
    <source>
        <dbReference type="Proteomes" id="UP001056436"/>
    </source>
</evidence>
<dbReference type="EMBL" id="SDAQ01000012">
    <property type="protein sequence ID" value="KAI3556422.1"/>
    <property type="molecule type" value="Genomic_DNA"/>
</dbReference>
<proteinExistence type="predicted"/>
<protein>
    <submittedName>
        <fullName evidence="2">Oxidoreductase</fullName>
    </submittedName>
</protein>
<comment type="caution">
    <text evidence="2">The sequence shown here is derived from an EMBL/GenBank/DDBJ whole genome shotgun (WGS) entry which is preliminary data.</text>
</comment>
<dbReference type="AlphaFoldDB" id="A0A9P9XNF7"/>
<evidence type="ECO:0000313" key="2">
    <source>
        <dbReference type="EMBL" id="KAI3556422.1"/>
    </source>
</evidence>
<accession>A0A9P9XNF7</accession>
<dbReference type="OrthoDB" id="4840703at2759"/>
<feature type="compositionally biased region" description="Polar residues" evidence="1">
    <location>
        <begin position="40"/>
        <end position="52"/>
    </location>
</feature>
<dbReference type="Proteomes" id="UP001056436">
    <property type="component" value="Unassembled WGS sequence"/>
</dbReference>
<organism evidence="2 3">
    <name type="scientific">Colletotrichum abscissum</name>
    <dbReference type="NCBI Taxonomy" id="1671311"/>
    <lineage>
        <taxon>Eukaryota</taxon>
        <taxon>Fungi</taxon>
        <taxon>Dikarya</taxon>
        <taxon>Ascomycota</taxon>
        <taxon>Pezizomycotina</taxon>
        <taxon>Sordariomycetes</taxon>
        <taxon>Hypocreomycetidae</taxon>
        <taxon>Glomerellales</taxon>
        <taxon>Glomerellaceae</taxon>
        <taxon>Colletotrichum</taxon>
        <taxon>Colletotrichum acutatum species complex</taxon>
    </lineage>
</organism>
<evidence type="ECO:0000256" key="1">
    <source>
        <dbReference type="SAM" id="MobiDB-lite"/>
    </source>
</evidence>
<reference evidence="2" key="1">
    <citation type="submission" date="2019-01" db="EMBL/GenBank/DDBJ databases">
        <title>Colletotrichum abscissum LGMF1257.</title>
        <authorList>
            <person name="Baroncelli R."/>
        </authorList>
    </citation>
    <scope>NUCLEOTIDE SEQUENCE</scope>
    <source>
        <strain evidence="2">Ca142</strain>
    </source>
</reference>
<feature type="region of interest" description="Disordered" evidence="1">
    <location>
        <begin position="1"/>
        <end position="52"/>
    </location>
</feature>